<organism evidence="1 2">
    <name type="scientific">Solanum commersonii</name>
    <name type="common">Commerson's wild potato</name>
    <name type="synonym">Commerson's nightshade</name>
    <dbReference type="NCBI Taxonomy" id="4109"/>
    <lineage>
        <taxon>Eukaryota</taxon>
        <taxon>Viridiplantae</taxon>
        <taxon>Streptophyta</taxon>
        <taxon>Embryophyta</taxon>
        <taxon>Tracheophyta</taxon>
        <taxon>Spermatophyta</taxon>
        <taxon>Magnoliopsida</taxon>
        <taxon>eudicotyledons</taxon>
        <taxon>Gunneridae</taxon>
        <taxon>Pentapetalae</taxon>
        <taxon>asterids</taxon>
        <taxon>lamiids</taxon>
        <taxon>Solanales</taxon>
        <taxon>Solanaceae</taxon>
        <taxon>Solanoideae</taxon>
        <taxon>Solaneae</taxon>
        <taxon>Solanum</taxon>
    </lineage>
</organism>
<proteinExistence type="predicted"/>
<protein>
    <submittedName>
        <fullName evidence="1">Uncharacterized protein</fullName>
    </submittedName>
</protein>
<name>A0A9J6B0Y7_SOLCO</name>
<gene>
    <name evidence="1" type="ORF">H5410_001935</name>
</gene>
<accession>A0A9J6B0Y7</accession>
<dbReference type="EMBL" id="JACXVP010000001">
    <property type="protein sequence ID" value="KAG5630218.1"/>
    <property type="molecule type" value="Genomic_DNA"/>
</dbReference>
<comment type="caution">
    <text evidence="1">The sequence shown here is derived from an EMBL/GenBank/DDBJ whole genome shotgun (WGS) entry which is preliminary data.</text>
</comment>
<evidence type="ECO:0000313" key="1">
    <source>
        <dbReference type="EMBL" id="KAG5630218.1"/>
    </source>
</evidence>
<dbReference type="Proteomes" id="UP000824120">
    <property type="component" value="Chromosome 1"/>
</dbReference>
<evidence type="ECO:0000313" key="2">
    <source>
        <dbReference type="Proteomes" id="UP000824120"/>
    </source>
</evidence>
<dbReference type="AlphaFoldDB" id="A0A9J6B0Y7"/>
<reference evidence="1 2" key="1">
    <citation type="submission" date="2020-09" db="EMBL/GenBank/DDBJ databases">
        <title>De no assembly of potato wild relative species, Solanum commersonii.</title>
        <authorList>
            <person name="Cho K."/>
        </authorList>
    </citation>
    <scope>NUCLEOTIDE SEQUENCE [LARGE SCALE GENOMIC DNA]</scope>
    <source>
        <strain evidence="1">LZ3.2</strain>
        <tissue evidence="1">Leaf</tissue>
    </source>
</reference>
<keyword evidence="2" id="KW-1185">Reference proteome</keyword>
<sequence length="127" mass="14536">MLKQLANRGVRLGNKEISFWRDDWLGNGPLIDQFHYLFILSSFPNATVEELWTPQGWNIVFKDSSLMIGRSQELLISLLAYGGQFGKRGMQNVLKAGAVQSRRSRAHAFLFSIFGVKKSQIMMLNHY</sequence>